<keyword evidence="3" id="KW-1185">Reference proteome</keyword>
<proteinExistence type="predicted"/>
<organism evidence="2 3">
    <name type="scientific">Desulfotalea psychrophila</name>
    <dbReference type="NCBI Taxonomy" id="84980"/>
    <lineage>
        <taxon>Bacteria</taxon>
        <taxon>Pseudomonadati</taxon>
        <taxon>Thermodesulfobacteriota</taxon>
        <taxon>Desulfobulbia</taxon>
        <taxon>Desulfobulbales</taxon>
        <taxon>Desulfocapsaceae</taxon>
        <taxon>Desulfotalea</taxon>
    </lineage>
</organism>
<dbReference type="SUPFAM" id="SSF52540">
    <property type="entry name" value="P-loop containing nucleoside triphosphate hydrolases"/>
    <property type="match status" value="1"/>
</dbReference>
<dbReference type="Pfam" id="PF00149">
    <property type="entry name" value="Metallophos"/>
    <property type="match status" value="1"/>
</dbReference>
<dbReference type="Gene3D" id="3.60.21.10">
    <property type="match status" value="1"/>
</dbReference>
<gene>
    <name evidence="2" type="ORF">JYU06_02675</name>
</gene>
<dbReference type="EMBL" id="JAFITO010000014">
    <property type="protein sequence ID" value="MBN4068415.1"/>
    <property type="molecule type" value="Genomic_DNA"/>
</dbReference>
<sequence>MPDPLRKKLVPIEHLQDIRGVQLPARLNFVQLVVTGPPGSGKTYYINHVHGWPNEGYVDLTRKGWWKDQTLTYRPREVHLGFPFKGFSEALTVFDKEWLDAEEPLYLELKRIQIPPSSNNMFQTNWRNRYIFEFLLPDPKTIFKRRMERHKEGYFPVDKNLTLEMVVRQLDIYREVALYMHEAQMQVYVREDLSKPPLRIAEQGDVDVPKWARAESEHRSDLKSLSGWKAFIFRKNPIEWFMVTDQLQVLKKECRIAHDGKAFEMVIGDQKLVFHPEVIIGVKKKNIQKNWLISPSKACSTDTINGFARIKVGERVLIGRDNRQYDEIFNFPKSVSKRHLMVTNIRGDLMISPLEGKAAIQIVRSGNQDIRGRIGTNRFNAILGIREIYGDSIVMLPPDEALKTIQNVNTVLSSEAYRDKDDSGAPGALVELPGKSRLLIAGDLHAQVDNFLKILVENCLLAHLASNSASLVVLGDAVHSEISKEMEDMDGSILMMDLIFKMKIHFPDNFFYLLGNHDSFHREIGKGAILQGILMRKRLHELRGEEYVTEMQKFYDLLPIVMKTDSCIACHAAPPGKKITRYELINLRNYPVICHEILTNRLKRSHYLAGYEKRNVKQFRQSLGLPKRTSFVVGHTPLDPFNSFWKNAGNIKGHHIIYSGREDGPAIFMQIQKKIIPLSYPAEPLTKIINEIKQV</sequence>
<dbReference type="InterPro" id="IPR029052">
    <property type="entry name" value="Metallo-depent_PP-like"/>
</dbReference>
<reference evidence="2 3" key="1">
    <citation type="submission" date="2021-02" db="EMBL/GenBank/DDBJ databases">
        <title>Activity-based single-cell genomes from oceanic crustal fluid captures similar information to metagenomic and metatranscriptomic surveys with orders of magnitude less sampling.</title>
        <authorList>
            <person name="D'Angelo T.S."/>
            <person name="Orcutt B.N."/>
        </authorList>
    </citation>
    <scope>NUCLEOTIDE SEQUENCE [LARGE SCALE GENOMIC DNA]</scope>
    <source>
        <strain evidence="2">AH-315-G02</strain>
    </source>
</reference>
<protein>
    <submittedName>
        <fullName evidence="2">Metallophosphoesterase</fullName>
    </submittedName>
</protein>
<dbReference type="InterPro" id="IPR027417">
    <property type="entry name" value="P-loop_NTPase"/>
</dbReference>
<evidence type="ECO:0000259" key="1">
    <source>
        <dbReference type="Pfam" id="PF00149"/>
    </source>
</evidence>
<accession>A0ABS3AV64</accession>
<evidence type="ECO:0000313" key="2">
    <source>
        <dbReference type="EMBL" id="MBN4068415.1"/>
    </source>
</evidence>
<feature type="domain" description="Calcineurin-like phosphoesterase" evidence="1">
    <location>
        <begin position="437"/>
        <end position="639"/>
    </location>
</feature>
<dbReference type="InterPro" id="IPR004843">
    <property type="entry name" value="Calcineurin-like_PHP"/>
</dbReference>
<name>A0ABS3AV64_9BACT</name>
<comment type="caution">
    <text evidence="2">The sequence shown here is derived from an EMBL/GenBank/DDBJ whole genome shotgun (WGS) entry which is preliminary data.</text>
</comment>
<dbReference type="Proteomes" id="UP000717534">
    <property type="component" value="Unassembled WGS sequence"/>
</dbReference>
<dbReference type="SUPFAM" id="SSF56300">
    <property type="entry name" value="Metallo-dependent phosphatases"/>
    <property type="match status" value="1"/>
</dbReference>
<evidence type="ECO:0000313" key="3">
    <source>
        <dbReference type="Proteomes" id="UP000717534"/>
    </source>
</evidence>